<evidence type="ECO:0000313" key="2">
    <source>
        <dbReference type="Proteomes" id="UP001055580"/>
    </source>
</evidence>
<dbReference type="Proteomes" id="UP001055580">
    <property type="component" value="Chromosome"/>
</dbReference>
<protein>
    <recommendedName>
        <fullName evidence="3">Lipoprotein</fullName>
    </recommendedName>
</protein>
<dbReference type="EMBL" id="CP098401">
    <property type="protein sequence ID" value="URW74696.1"/>
    <property type="molecule type" value="Genomic_DNA"/>
</dbReference>
<proteinExistence type="predicted"/>
<organism evidence="1 2">
    <name type="scientific">Sphingomonas donggukensis</name>
    <dbReference type="NCBI Taxonomy" id="2949093"/>
    <lineage>
        <taxon>Bacteria</taxon>
        <taxon>Pseudomonadati</taxon>
        <taxon>Pseudomonadota</taxon>
        <taxon>Alphaproteobacteria</taxon>
        <taxon>Sphingomonadales</taxon>
        <taxon>Sphingomonadaceae</taxon>
        <taxon>Sphingomonas</taxon>
    </lineage>
</organism>
<evidence type="ECO:0000313" key="1">
    <source>
        <dbReference type="EMBL" id="URW74696.1"/>
    </source>
</evidence>
<keyword evidence="2" id="KW-1185">Reference proteome</keyword>
<dbReference type="RefSeq" id="WP_250749496.1">
    <property type="nucleotide sequence ID" value="NZ_CP098401.1"/>
</dbReference>
<sequence>MRVAVLAALMLAGCAGGRAPDTAGDASALAAMLAGRTPAPAGRCISLSGVDGPTVVGGSLVYRDGRRLLVSTPPAGCPALGGDPIVVTEVFGGQLCAGDRFHTLERGSSIPGPDCRFGPFVPWATGRGLPEHTRN</sequence>
<name>A0ABY4TQN4_9SPHN</name>
<evidence type="ECO:0008006" key="3">
    <source>
        <dbReference type="Google" id="ProtNLM"/>
    </source>
</evidence>
<accession>A0ABY4TQN4</accession>
<reference evidence="1" key="1">
    <citation type="submission" date="2022-05" db="EMBL/GenBank/DDBJ databases">
        <title>Sphingomonas sp. strain RMG20 Genome sequencing and assembly.</title>
        <authorList>
            <person name="Kim I."/>
        </authorList>
    </citation>
    <scope>NUCLEOTIDE SEQUENCE</scope>
    <source>
        <strain evidence="1">RMG20</strain>
    </source>
</reference>
<gene>
    <name evidence="1" type="ORF">M9980_08910</name>
</gene>